<accession>B4H351</accession>
<organism evidence="2">
    <name type="scientific">Drosophila persimilis</name>
    <name type="common">Fruit fly</name>
    <dbReference type="NCBI Taxonomy" id="7234"/>
    <lineage>
        <taxon>Eukaryota</taxon>
        <taxon>Metazoa</taxon>
        <taxon>Ecdysozoa</taxon>
        <taxon>Arthropoda</taxon>
        <taxon>Hexapoda</taxon>
        <taxon>Insecta</taxon>
        <taxon>Pterygota</taxon>
        <taxon>Neoptera</taxon>
        <taxon>Endopterygota</taxon>
        <taxon>Diptera</taxon>
        <taxon>Brachycera</taxon>
        <taxon>Muscomorpha</taxon>
        <taxon>Ephydroidea</taxon>
        <taxon>Drosophilidae</taxon>
        <taxon>Drosophila</taxon>
        <taxon>Sophophora</taxon>
    </lineage>
</organism>
<dbReference type="EMBL" id="CH479205">
    <property type="protein sequence ID" value="EDW30744.1"/>
    <property type="molecule type" value="Genomic_DNA"/>
</dbReference>
<dbReference type="Proteomes" id="UP000008744">
    <property type="component" value="Unassembled WGS sequence"/>
</dbReference>
<dbReference type="PhylomeDB" id="B4H351"/>
<dbReference type="HOGENOM" id="CLU_1195954_0_0_1"/>
<sequence length="260" mass="29314">MPKKYSNPVNKYFVYNEDTRKSTCLQCLFDMAGKHSENLMRHLKRRHHHTYAALMEMRRLRHNRQNQSPANSDDNAEADEASAMPLSSMFQFSSEAKKLMIRMDPATIMTTTMETGDEDEKASSSRLSSDQFESIFIGKSEVPDVVEVDFSGDQLIDHDKMRYSQSLNQSEPPITAAMTMTSTPSASASAPRTSSVALLPSPTLSGDDAFFLQYLGNKFGNYSTRTKHTVQFQINRILYRADMGCFEDADASQLNESEIV</sequence>
<keyword evidence="2" id="KW-1185">Reference proteome</keyword>
<dbReference type="eggNOG" id="ENOG502TBE4">
    <property type="taxonomic scope" value="Eukaryota"/>
</dbReference>
<proteinExistence type="predicted"/>
<reference evidence="1 2" key="1">
    <citation type="journal article" date="2007" name="Nature">
        <title>Evolution of genes and genomes on the Drosophila phylogeny.</title>
        <authorList>
            <consortium name="Drosophila 12 Genomes Consortium"/>
            <person name="Clark A.G."/>
            <person name="Eisen M.B."/>
            <person name="Smith D.R."/>
            <person name="Bergman C.M."/>
            <person name="Oliver B."/>
            <person name="Markow T.A."/>
            <person name="Kaufman T.C."/>
            <person name="Kellis M."/>
            <person name="Gelbart W."/>
            <person name="Iyer V.N."/>
            <person name="Pollard D.A."/>
            <person name="Sackton T.B."/>
            <person name="Larracuente A.M."/>
            <person name="Singh N.D."/>
            <person name="Abad J.P."/>
            <person name="Abt D.N."/>
            <person name="Adryan B."/>
            <person name="Aguade M."/>
            <person name="Akashi H."/>
            <person name="Anderson W.W."/>
            <person name="Aquadro C.F."/>
            <person name="Ardell D.H."/>
            <person name="Arguello R."/>
            <person name="Artieri C.G."/>
            <person name="Barbash D.A."/>
            <person name="Barker D."/>
            <person name="Barsanti P."/>
            <person name="Batterham P."/>
            <person name="Batzoglou S."/>
            <person name="Begun D."/>
            <person name="Bhutkar A."/>
            <person name="Blanco E."/>
            <person name="Bosak S.A."/>
            <person name="Bradley R.K."/>
            <person name="Brand A.D."/>
            <person name="Brent M.R."/>
            <person name="Brooks A.N."/>
            <person name="Brown R.H."/>
            <person name="Butlin R.K."/>
            <person name="Caggese C."/>
            <person name="Calvi B.R."/>
            <person name="Bernardo de Carvalho A."/>
            <person name="Caspi A."/>
            <person name="Castrezana S."/>
            <person name="Celniker S.E."/>
            <person name="Chang J.L."/>
            <person name="Chapple C."/>
            <person name="Chatterji S."/>
            <person name="Chinwalla A."/>
            <person name="Civetta A."/>
            <person name="Clifton S.W."/>
            <person name="Comeron J.M."/>
            <person name="Costello J.C."/>
            <person name="Coyne J.A."/>
            <person name="Daub J."/>
            <person name="David R.G."/>
            <person name="Delcher A.L."/>
            <person name="Delehaunty K."/>
            <person name="Do C.B."/>
            <person name="Ebling H."/>
            <person name="Edwards K."/>
            <person name="Eickbush T."/>
            <person name="Evans J.D."/>
            <person name="Filipski A."/>
            <person name="Findeiss S."/>
            <person name="Freyhult E."/>
            <person name="Fulton L."/>
            <person name="Fulton R."/>
            <person name="Garcia A.C."/>
            <person name="Gardiner A."/>
            <person name="Garfield D.A."/>
            <person name="Garvin B.E."/>
            <person name="Gibson G."/>
            <person name="Gilbert D."/>
            <person name="Gnerre S."/>
            <person name="Godfrey J."/>
            <person name="Good R."/>
            <person name="Gotea V."/>
            <person name="Gravely B."/>
            <person name="Greenberg A.J."/>
            <person name="Griffiths-Jones S."/>
            <person name="Gross S."/>
            <person name="Guigo R."/>
            <person name="Gustafson E.A."/>
            <person name="Haerty W."/>
            <person name="Hahn M.W."/>
            <person name="Halligan D.L."/>
            <person name="Halpern A.L."/>
            <person name="Halter G.M."/>
            <person name="Han M.V."/>
            <person name="Heger A."/>
            <person name="Hillier L."/>
            <person name="Hinrichs A.S."/>
            <person name="Holmes I."/>
            <person name="Hoskins R.A."/>
            <person name="Hubisz M.J."/>
            <person name="Hultmark D."/>
            <person name="Huntley M.A."/>
            <person name="Jaffe D.B."/>
            <person name="Jagadeeshan S."/>
            <person name="Jeck W.R."/>
            <person name="Johnson J."/>
            <person name="Jones C.D."/>
            <person name="Jordan W.C."/>
            <person name="Karpen G.H."/>
            <person name="Kataoka E."/>
            <person name="Keightley P.D."/>
            <person name="Kheradpour P."/>
            <person name="Kirkness E.F."/>
            <person name="Koerich L.B."/>
            <person name="Kristiansen K."/>
            <person name="Kudrna D."/>
            <person name="Kulathinal R.J."/>
            <person name="Kumar S."/>
            <person name="Kwok R."/>
            <person name="Lander E."/>
            <person name="Langley C.H."/>
            <person name="Lapoint R."/>
            <person name="Lazzaro B.P."/>
            <person name="Lee S.J."/>
            <person name="Levesque L."/>
            <person name="Li R."/>
            <person name="Lin C.F."/>
            <person name="Lin M.F."/>
            <person name="Lindblad-Toh K."/>
            <person name="Llopart A."/>
            <person name="Long M."/>
            <person name="Low L."/>
            <person name="Lozovsky E."/>
            <person name="Lu J."/>
            <person name="Luo M."/>
            <person name="Machado C.A."/>
            <person name="Makalowski W."/>
            <person name="Marzo M."/>
            <person name="Matsuda M."/>
            <person name="Matzkin L."/>
            <person name="McAllister B."/>
            <person name="McBride C.S."/>
            <person name="McKernan B."/>
            <person name="McKernan K."/>
            <person name="Mendez-Lago M."/>
            <person name="Minx P."/>
            <person name="Mollenhauer M.U."/>
            <person name="Montooth K."/>
            <person name="Mount S.M."/>
            <person name="Mu X."/>
            <person name="Myers E."/>
            <person name="Negre B."/>
            <person name="Newfeld S."/>
            <person name="Nielsen R."/>
            <person name="Noor M.A."/>
            <person name="O'Grady P."/>
            <person name="Pachter L."/>
            <person name="Papaceit M."/>
            <person name="Parisi M.J."/>
            <person name="Parisi M."/>
            <person name="Parts L."/>
            <person name="Pedersen J.S."/>
            <person name="Pesole G."/>
            <person name="Phillippy A.M."/>
            <person name="Ponting C.P."/>
            <person name="Pop M."/>
            <person name="Porcelli D."/>
            <person name="Powell J.R."/>
            <person name="Prohaska S."/>
            <person name="Pruitt K."/>
            <person name="Puig M."/>
            <person name="Quesneville H."/>
            <person name="Ram K.R."/>
            <person name="Rand D."/>
            <person name="Rasmussen M.D."/>
            <person name="Reed L.K."/>
            <person name="Reenan R."/>
            <person name="Reily A."/>
            <person name="Remington K.A."/>
            <person name="Rieger T.T."/>
            <person name="Ritchie M.G."/>
            <person name="Robin C."/>
            <person name="Rogers Y.H."/>
            <person name="Rohde C."/>
            <person name="Rozas J."/>
            <person name="Rubenfield M.J."/>
            <person name="Ruiz A."/>
            <person name="Russo S."/>
            <person name="Salzberg S.L."/>
            <person name="Sanchez-Gracia A."/>
            <person name="Saranga D.J."/>
            <person name="Sato H."/>
            <person name="Schaeffer S.W."/>
            <person name="Schatz M.C."/>
            <person name="Schlenke T."/>
            <person name="Schwartz R."/>
            <person name="Segarra C."/>
            <person name="Singh R.S."/>
            <person name="Sirot L."/>
            <person name="Sirota M."/>
            <person name="Sisneros N.B."/>
            <person name="Smith C.D."/>
            <person name="Smith T.F."/>
            <person name="Spieth J."/>
            <person name="Stage D.E."/>
            <person name="Stark A."/>
            <person name="Stephan W."/>
            <person name="Strausberg R.L."/>
            <person name="Strempel S."/>
            <person name="Sturgill D."/>
            <person name="Sutton G."/>
            <person name="Sutton G.G."/>
            <person name="Tao W."/>
            <person name="Teichmann S."/>
            <person name="Tobari Y.N."/>
            <person name="Tomimura Y."/>
            <person name="Tsolas J.M."/>
            <person name="Valente V.L."/>
            <person name="Venter E."/>
            <person name="Venter J.C."/>
            <person name="Vicario S."/>
            <person name="Vieira F.G."/>
            <person name="Vilella A.J."/>
            <person name="Villasante A."/>
            <person name="Walenz B."/>
            <person name="Wang J."/>
            <person name="Wasserman M."/>
            <person name="Watts T."/>
            <person name="Wilson D."/>
            <person name="Wilson R.K."/>
            <person name="Wing R.A."/>
            <person name="Wolfner M.F."/>
            <person name="Wong A."/>
            <person name="Wong G.K."/>
            <person name="Wu C.I."/>
            <person name="Wu G."/>
            <person name="Yamamoto D."/>
            <person name="Yang H.P."/>
            <person name="Yang S.P."/>
            <person name="Yorke J.A."/>
            <person name="Yoshida K."/>
            <person name="Zdobnov E."/>
            <person name="Zhang P."/>
            <person name="Zhang Y."/>
            <person name="Zimin A.V."/>
            <person name="Baldwin J."/>
            <person name="Abdouelleil A."/>
            <person name="Abdulkadir J."/>
            <person name="Abebe A."/>
            <person name="Abera B."/>
            <person name="Abreu J."/>
            <person name="Acer S.C."/>
            <person name="Aftuck L."/>
            <person name="Alexander A."/>
            <person name="An P."/>
            <person name="Anderson E."/>
            <person name="Anderson S."/>
            <person name="Arachi H."/>
            <person name="Azer M."/>
            <person name="Bachantsang P."/>
            <person name="Barry A."/>
            <person name="Bayul T."/>
            <person name="Berlin A."/>
            <person name="Bessette D."/>
            <person name="Bloom T."/>
            <person name="Blye J."/>
            <person name="Boguslavskiy L."/>
            <person name="Bonnet C."/>
            <person name="Boukhgalter B."/>
            <person name="Bourzgui I."/>
            <person name="Brown A."/>
            <person name="Cahill P."/>
            <person name="Channer S."/>
            <person name="Cheshatsang Y."/>
            <person name="Chuda L."/>
            <person name="Citroen M."/>
            <person name="Collymore A."/>
            <person name="Cooke P."/>
            <person name="Costello M."/>
            <person name="D'Aco K."/>
            <person name="Daza R."/>
            <person name="De Haan G."/>
            <person name="DeGray S."/>
            <person name="DeMaso C."/>
            <person name="Dhargay N."/>
            <person name="Dooley K."/>
            <person name="Dooley E."/>
            <person name="Doricent M."/>
            <person name="Dorje P."/>
            <person name="Dorjee K."/>
            <person name="Dupes A."/>
            <person name="Elong R."/>
            <person name="Falk J."/>
            <person name="Farina A."/>
            <person name="Faro S."/>
            <person name="Ferguson D."/>
            <person name="Fisher S."/>
            <person name="Foley C.D."/>
            <person name="Franke A."/>
            <person name="Friedrich D."/>
            <person name="Gadbois L."/>
            <person name="Gearin G."/>
            <person name="Gearin C.R."/>
            <person name="Giannoukos G."/>
            <person name="Goode T."/>
            <person name="Graham J."/>
            <person name="Grandbois E."/>
            <person name="Grewal S."/>
            <person name="Gyaltsen K."/>
            <person name="Hafez N."/>
            <person name="Hagos B."/>
            <person name="Hall J."/>
            <person name="Henson C."/>
            <person name="Hollinger A."/>
            <person name="Honan T."/>
            <person name="Huard M.D."/>
            <person name="Hughes L."/>
            <person name="Hurhula B."/>
            <person name="Husby M.E."/>
            <person name="Kamat A."/>
            <person name="Kanga B."/>
            <person name="Kashin S."/>
            <person name="Khazanovich D."/>
            <person name="Kisner P."/>
            <person name="Lance K."/>
            <person name="Lara M."/>
            <person name="Lee W."/>
            <person name="Lennon N."/>
            <person name="Letendre F."/>
            <person name="LeVine R."/>
            <person name="Lipovsky A."/>
            <person name="Liu X."/>
            <person name="Liu J."/>
            <person name="Liu S."/>
            <person name="Lokyitsang T."/>
            <person name="Lokyitsang Y."/>
            <person name="Lubonja R."/>
            <person name="Lui A."/>
            <person name="MacDonald P."/>
            <person name="Magnisalis V."/>
            <person name="Maru K."/>
            <person name="Matthews C."/>
            <person name="McCusker W."/>
            <person name="McDonough S."/>
            <person name="Mehta T."/>
            <person name="Meldrim J."/>
            <person name="Meneus L."/>
            <person name="Mihai O."/>
            <person name="Mihalev A."/>
            <person name="Mihova T."/>
            <person name="Mittelman R."/>
            <person name="Mlenga V."/>
            <person name="Montmayeur A."/>
            <person name="Mulrain L."/>
            <person name="Navidi A."/>
            <person name="Naylor J."/>
            <person name="Negash T."/>
            <person name="Nguyen T."/>
            <person name="Nguyen N."/>
            <person name="Nicol R."/>
            <person name="Norbu C."/>
            <person name="Norbu N."/>
            <person name="Novod N."/>
            <person name="O'Neill B."/>
            <person name="Osman S."/>
            <person name="Markiewicz E."/>
            <person name="Oyono O.L."/>
            <person name="Patti C."/>
            <person name="Phunkhang P."/>
            <person name="Pierre F."/>
            <person name="Priest M."/>
            <person name="Raghuraman S."/>
            <person name="Rege F."/>
            <person name="Reyes R."/>
            <person name="Rise C."/>
            <person name="Rogov P."/>
            <person name="Ross K."/>
            <person name="Ryan E."/>
            <person name="Settipalli S."/>
            <person name="Shea T."/>
            <person name="Sherpa N."/>
            <person name="Shi L."/>
            <person name="Shih D."/>
            <person name="Sparrow T."/>
            <person name="Spaulding J."/>
            <person name="Stalker J."/>
            <person name="Stange-Thomann N."/>
            <person name="Stavropoulos S."/>
            <person name="Stone C."/>
            <person name="Strader C."/>
            <person name="Tesfaye S."/>
            <person name="Thomson T."/>
            <person name="Thoulutsang Y."/>
            <person name="Thoulutsang D."/>
            <person name="Topham K."/>
            <person name="Topping I."/>
            <person name="Tsamla T."/>
            <person name="Vassiliev H."/>
            <person name="Vo A."/>
            <person name="Wangchuk T."/>
            <person name="Wangdi T."/>
            <person name="Weiand M."/>
            <person name="Wilkinson J."/>
            <person name="Wilson A."/>
            <person name="Yadav S."/>
            <person name="Young G."/>
            <person name="Yu Q."/>
            <person name="Zembek L."/>
            <person name="Zhong D."/>
            <person name="Zimmer A."/>
            <person name="Zwirko Z."/>
            <person name="Jaffe D.B."/>
            <person name="Alvarez P."/>
            <person name="Brockman W."/>
            <person name="Butler J."/>
            <person name="Chin C."/>
            <person name="Gnerre S."/>
            <person name="Grabherr M."/>
            <person name="Kleber M."/>
            <person name="Mauceli E."/>
            <person name="MacCallum I."/>
        </authorList>
    </citation>
    <scope>NUCLEOTIDE SEQUENCE [LARGE SCALE GENOMIC DNA]</scope>
    <source>
        <strain evidence="2">MSH-3 / Tucson 14011-0111.49</strain>
    </source>
</reference>
<dbReference type="OMA" id="KHSENLM"/>
<dbReference type="AlphaFoldDB" id="B4H351"/>
<dbReference type="OrthoDB" id="10051975at2759"/>
<gene>
    <name evidence="1" type="primary">Dper\GL13380</name>
    <name evidence="1" type="ORF">Dper_GL13380</name>
</gene>
<name>B4H351_DROPE</name>
<dbReference type="KEGG" id="dpe:6600161"/>
<protein>
    <submittedName>
        <fullName evidence="1">GL13380</fullName>
    </submittedName>
</protein>
<dbReference type="STRING" id="7234.B4H351"/>
<evidence type="ECO:0000313" key="2">
    <source>
        <dbReference type="Proteomes" id="UP000008744"/>
    </source>
</evidence>
<evidence type="ECO:0000313" key="1">
    <source>
        <dbReference type="EMBL" id="EDW30744.1"/>
    </source>
</evidence>